<evidence type="ECO:0000259" key="2">
    <source>
        <dbReference type="Pfam" id="PF10728"/>
    </source>
</evidence>
<dbReference type="SUPFAM" id="SSF48179">
    <property type="entry name" value="6-phosphogluconate dehydrogenase C-terminal domain-like"/>
    <property type="match status" value="1"/>
</dbReference>
<dbReference type="Pfam" id="PF10727">
    <property type="entry name" value="Rossmann-like"/>
    <property type="match status" value="1"/>
</dbReference>
<dbReference type="EMBL" id="JAEPWM010000004">
    <property type="protein sequence ID" value="MBK6006852.1"/>
    <property type="molecule type" value="Genomic_DNA"/>
</dbReference>
<feature type="domain" description="DUF2520" evidence="2">
    <location>
        <begin position="135"/>
        <end position="264"/>
    </location>
</feature>
<gene>
    <name evidence="3" type="ORF">JJB11_12195</name>
</gene>
<keyword evidence="4" id="KW-1185">Reference proteome</keyword>
<dbReference type="SUPFAM" id="SSF51735">
    <property type="entry name" value="NAD(P)-binding Rossmann-fold domains"/>
    <property type="match status" value="1"/>
</dbReference>
<dbReference type="InterPro" id="IPR018931">
    <property type="entry name" value="DUF2520"/>
</dbReference>
<comment type="caution">
    <text evidence="3">The sequence shown here is derived from an EMBL/GenBank/DDBJ whole genome shotgun (WGS) entry which is preliminary data.</text>
</comment>
<reference evidence="3" key="1">
    <citation type="journal article" date="2012" name="J. Microbiol. Biotechnol.">
        <title>Ramlibacter ginsenosidimutans sp. nov., with ginsenoside-converting activity.</title>
        <authorList>
            <person name="Wang L."/>
            <person name="An D.S."/>
            <person name="Kim S.G."/>
            <person name="Jin F.X."/>
            <person name="Kim S.C."/>
            <person name="Lee S.T."/>
            <person name="Im W.T."/>
        </authorList>
    </citation>
    <scope>NUCLEOTIDE SEQUENCE</scope>
    <source>
        <strain evidence="3">KACC 17527</strain>
    </source>
</reference>
<dbReference type="Gene3D" id="3.40.50.720">
    <property type="entry name" value="NAD(P)-binding Rossmann-like Domain"/>
    <property type="match status" value="1"/>
</dbReference>
<name>A0A934TSR1_9BURK</name>
<dbReference type="InterPro" id="IPR036291">
    <property type="entry name" value="NAD(P)-bd_dom_sf"/>
</dbReference>
<evidence type="ECO:0000313" key="3">
    <source>
        <dbReference type="EMBL" id="MBK6006852.1"/>
    </source>
</evidence>
<dbReference type="Gene3D" id="1.10.1040.20">
    <property type="entry name" value="ProC-like, C-terminal domain"/>
    <property type="match status" value="1"/>
</dbReference>
<accession>A0A934TSR1</accession>
<dbReference type="InterPro" id="IPR019665">
    <property type="entry name" value="OxRdtase/DH_put_Rossmann_dom"/>
</dbReference>
<dbReference type="Proteomes" id="UP000630528">
    <property type="component" value="Unassembled WGS sequence"/>
</dbReference>
<proteinExistence type="predicted"/>
<dbReference type="PANTHER" id="PTHR40459:SF1">
    <property type="entry name" value="CONSERVED HYPOTHETICAL ALANINE AND LEUCINE RICH PROTEIN"/>
    <property type="match status" value="1"/>
</dbReference>
<protein>
    <submittedName>
        <fullName evidence="3">DUF2520 domain-containing protein</fullName>
    </submittedName>
</protein>
<dbReference type="Pfam" id="PF10728">
    <property type="entry name" value="DUF2520"/>
    <property type="match status" value="1"/>
</dbReference>
<organism evidence="3 4">
    <name type="scientific">Ramlibacter ginsenosidimutans</name>
    <dbReference type="NCBI Taxonomy" id="502333"/>
    <lineage>
        <taxon>Bacteria</taxon>
        <taxon>Pseudomonadati</taxon>
        <taxon>Pseudomonadota</taxon>
        <taxon>Betaproteobacteria</taxon>
        <taxon>Burkholderiales</taxon>
        <taxon>Comamonadaceae</taxon>
        <taxon>Ramlibacter</taxon>
    </lineage>
</organism>
<reference evidence="3" key="2">
    <citation type="submission" date="2021-01" db="EMBL/GenBank/DDBJ databases">
        <authorList>
            <person name="Kang M."/>
        </authorList>
    </citation>
    <scope>NUCLEOTIDE SEQUENCE</scope>
    <source>
        <strain evidence="3">KACC 17527</strain>
    </source>
</reference>
<sequence length="298" mass="31249">MDLDALHIGFIGCGRLAKALAWHCGRRGLRVTAVASLVRSEAEDLAQRLPGCEVLEAQQVADRCDLVFVTTPDEAIRRAAESVRWRAGSFVVHCSGATEVSDLAKAEEDGASIGGFHPLQTFGDPEAAALSLPGCTVTVEGQDPLDAVLVALAERLGCAVNRLPPGARPLYHAAAGYTSQFINALLREAAVMWQSWGASEEAAVQALLPLVRGTVASIDQAGLVQGMPGPVSRGDVASVRKHVAALEAFDAGSVPLYRELCERTVLLALDGARIDAATAGRVRDVLAGAGRAELRRAA</sequence>
<dbReference type="PANTHER" id="PTHR40459">
    <property type="entry name" value="CONSERVED HYPOTHETICAL ALANINE AND LEUCINE RICH PROTEIN"/>
    <property type="match status" value="1"/>
</dbReference>
<evidence type="ECO:0000259" key="1">
    <source>
        <dbReference type="Pfam" id="PF10727"/>
    </source>
</evidence>
<dbReference type="InterPro" id="IPR037108">
    <property type="entry name" value="TM1727-like_C_sf"/>
</dbReference>
<evidence type="ECO:0000313" key="4">
    <source>
        <dbReference type="Proteomes" id="UP000630528"/>
    </source>
</evidence>
<dbReference type="InterPro" id="IPR008927">
    <property type="entry name" value="6-PGluconate_DH-like_C_sf"/>
</dbReference>
<dbReference type="RefSeq" id="WP_201171116.1">
    <property type="nucleotide sequence ID" value="NZ_JAEPWM010000004.1"/>
</dbReference>
<feature type="domain" description="Putative oxidoreductase/dehydrogenase Rossmann-like" evidence="1">
    <location>
        <begin position="6"/>
        <end position="117"/>
    </location>
</feature>
<dbReference type="AlphaFoldDB" id="A0A934TSR1"/>